<dbReference type="InterPro" id="IPR012341">
    <property type="entry name" value="6hp_glycosidase-like_sf"/>
</dbReference>
<proteinExistence type="predicted"/>
<accession>A0ABY9RG15</accession>
<dbReference type="Gene3D" id="1.50.10.10">
    <property type="match status" value="1"/>
</dbReference>
<dbReference type="SMART" id="SM01260">
    <property type="entry name" value="LANC_like"/>
    <property type="match status" value="1"/>
</dbReference>
<dbReference type="RefSeq" id="WP_309481293.1">
    <property type="nucleotide sequence ID" value="NZ_CP133720.1"/>
</dbReference>
<keyword evidence="2" id="KW-1185">Reference proteome</keyword>
<dbReference type="InterPro" id="IPR007822">
    <property type="entry name" value="LANC-like"/>
</dbReference>
<organism evidence="1 2">
    <name type="scientific">Undibacterium cyanobacteriorum</name>
    <dbReference type="NCBI Taxonomy" id="3073561"/>
    <lineage>
        <taxon>Bacteria</taxon>
        <taxon>Pseudomonadati</taxon>
        <taxon>Pseudomonadota</taxon>
        <taxon>Betaproteobacteria</taxon>
        <taxon>Burkholderiales</taxon>
        <taxon>Oxalobacteraceae</taxon>
        <taxon>Undibacterium</taxon>
    </lineage>
</organism>
<evidence type="ECO:0000313" key="1">
    <source>
        <dbReference type="EMBL" id="WMW79798.1"/>
    </source>
</evidence>
<dbReference type="EMBL" id="CP133720">
    <property type="protein sequence ID" value="WMW79798.1"/>
    <property type="molecule type" value="Genomic_DNA"/>
</dbReference>
<sequence>MIELREKYLEVAQAIAIDICRDAFWAGNACTWLGWAINKVQRSWPKVFRSLEAELYGGSSGILLFLAEVNRICPDPLLMHTIEGALNQVLASCRQPELSQRYGFYVGRAGNAYVMWRVGCLLGRSDWVEHGMREFRSLRELPPDSHNLDVISGSAGTILALLQCARVSGDESLVDIAVMHAMSLANHAERQGDTVSWKTIEVDGQQNLTGYSHGAAGIAVALQEIHTVTQDKSWLELIDGALNYERANFDHNNGNWFDLRLMPGESAETKKPSCFMAWCHGAPGIGLARLRQLQLFPNKSEVHEDLRLAIEATQVALRKGWQEGQDNFSLCHGYAGNADFLLQAGIVLQREDLVHIAQSVGDTGIREILKQGLPWPCGNGGAGETPNLMLGTAGIGYFYLRLYSPETVPSVLLISS</sequence>
<reference evidence="1" key="1">
    <citation type="submission" date="2023-09" db="EMBL/GenBank/DDBJ databases">
        <title>Undibacterium sp. 20NA77.5 isolated from freshwater.</title>
        <authorList>
            <person name="Le V."/>
            <person name="Ko S.-R."/>
            <person name="Ahn C.-Y."/>
            <person name="Oh H.-M."/>
        </authorList>
    </citation>
    <scope>NUCLEOTIDE SEQUENCE</scope>
    <source>
        <strain evidence="1">20NA77.5</strain>
    </source>
</reference>
<dbReference type="Proteomes" id="UP001181355">
    <property type="component" value="Chromosome"/>
</dbReference>
<name>A0ABY9RG15_9BURK</name>
<dbReference type="PANTHER" id="PTHR12736:SF7">
    <property type="entry name" value="LANC-LIKE PROTEIN 3"/>
    <property type="match status" value="1"/>
</dbReference>
<evidence type="ECO:0000313" key="2">
    <source>
        <dbReference type="Proteomes" id="UP001181355"/>
    </source>
</evidence>
<dbReference type="Pfam" id="PF05147">
    <property type="entry name" value="LANC_like"/>
    <property type="match status" value="1"/>
</dbReference>
<gene>
    <name evidence="1" type="ORF">RF679_14240</name>
</gene>
<dbReference type="SUPFAM" id="SSF158745">
    <property type="entry name" value="LanC-like"/>
    <property type="match status" value="1"/>
</dbReference>
<dbReference type="PRINTS" id="PR01950">
    <property type="entry name" value="LANCSUPER"/>
</dbReference>
<dbReference type="PANTHER" id="PTHR12736">
    <property type="entry name" value="LANC-LIKE PROTEIN"/>
    <property type="match status" value="1"/>
</dbReference>
<protein>
    <submittedName>
        <fullName evidence="1">Lanthionine synthetase LanC family protein</fullName>
    </submittedName>
</protein>